<keyword evidence="1" id="KW-1133">Transmembrane helix</keyword>
<dbReference type="Gene3D" id="3.90.550.10">
    <property type="entry name" value="Spore Coat Polysaccharide Biosynthesis Protein SpsA, Chain A"/>
    <property type="match status" value="1"/>
</dbReference>
<dbReference type="Pfam" id="PF00535">
    <property type="entry name" value="Glycos_transf_2"/>
    <property type="match status" value="1"/>
</dbReference>
<dbReference type="GO" id="GO:0016757">
    <property type="term" value="F:glycosyltransferase activity"/>
    <property type="evidence" value="ECO:0007669"/>
    <property type="project" value="UniProtKB-KW"/>
</dbReference>
<dbReference type="EMBL" id="UIDG01000635">
    <property type="protein sequence ID" value="SUS08684.1"/>
    <property type="molecule type" value="Genomic_DNA"/>
</dbReference>
<gene>
    <name evidence="3" type="ORF">DF3PB_800006</name>
</gene>
<dbReference type="InterPro" id="IPR001173">
    <property type="entry name" value="Glyco_trans_2-like"/>
</dbReference>
<dbReference type="GO" id="GO:0005886">
    <property type="term" value="C:plasma membrane"/>
    <property type="evidence" value="ECO:0007669"/>
    <property type="project" value="TreeGrafter"/>
</dbReference>
<name>A0A380TLV6_9ZZZZ</name>
<feature type="transmembrane region" description="Helical" evidence="1">
    <location>
        <begin position="230"/>
        <end position="251"/>
    </location>
</feature>
<dbReference type="SUPFAM" id="SSF53448">
    <property type="entry name" value="Nucleotide-diphospho-sugar transferases"/>
    <property type="match status" value="1"/>
</dbReference>
<feature type="transmembrane region" description="Helical" evidence="1">
    <location>
        <begin position="266"/>
        <end position="289"/>
    </location>
</feature>
<dbReference type="InterPro" id="IPR050256">
    <property type="entry name" value="Glycosyltransferase_2"/>
</dbReference>
<dbReference type="CDD" id="cd04187">
    <property type="entry name" value="DPM1_like_bac"/>
    <property type="match status" value="1"/>
</dbReference>
<accession>A0A380TLV6</accession>
<keyword evidence="1" id="KW-0812">Transmembrane</keyword>
<dbReference type="EC" id="2.4.-.-" evidence="3"/>
<sequence>MSVDLSIIVPLKNEEANLSNLWARLEPVVRSLGLGFEVLLINDGSTDRTLARALEMAQAIPELKIIDLSRNFGKEAALACGFSHARGAAVVSMDGDLQHPPEMLPEMVARWREGYEMVYAVRRSREYQGLLDRAFTRAFYWLFEHLSAVKLPPEAGDFRLLDRKVVDALNALPERNRFMKGMYAWVGFRTLGIPFTVEHRSGGTSSFSPLKKLGFAFDALTAFSNLPLRVWSVVGAGISLAAFLYIVVRIIRVMVYGLDVPGYESLLAVMLFLGGMQLLSLGILGDYLARVFEEAKGRPLYVVRERFGFTEDKQKRATRRVRKVA</sequence>
<evidence type="ECO:0000259" key="2">
    <source>
        <dbReference type="Pfam" id="PF00535"/>
    </source>
</evidence>
<keyword evidence="1" id="KW-0472">Membrane</keyword>
<organism evidence="3">
    <name type="scientific">metagenome</name>
    <dbReference type="NCBI Taxonomy" id="256318"/>
    <lineage>
        <taxon>unclassified sequences</taxon>
        <taxon>metagenomes</taxon>
    </lineage>
</organism>
<feature type="domain" description="Glycosyltransferase 2-like" evidence="2">
    <location>
        <begin position="6"/>
        <end position="166"/>
    </location>
</feature>
<reference evidence="3" key="1">
    <citation type="submission" date="2018-07" db="EMBL/GenBank/DDBJ databases">
        <authorList>
            <person name="Quirk P.G."/>
            <person name="Krulwich T.A."/>
        </authorList>
    </citation>
    <scope>NUCLEOTIDE SEQUENCE</scope>
</reference>
<dbReference type="PANTHER" id="PTHR48090">
    <property type="entry name" value="UNDECAPRENYL-PHOSPHATE 4-DEOXY-4-FORMAMIDO-L-ARABINOSE TRANSFERASE-RELATED"/>
    <property type="match status" value="1"/>
</dbReference>
<evidence type="ECO:0000256" key="1">
    <source>
        <dbReference type="SAM" id="Phobius"/>
    </source>
</evidence>
<protein>
    <submittedName>
        <fullName evidence="3">Putative enzyme</fullName>
        <ecNumber evidence="3">2.4.-.-</ecNumber>
    </submittedName>
</protein>
<keyword evidence="3" id="KW-0808">Transferase</keyword>
<proteinExistence type="predicted"/>
<dbReference type="InterPro" id="IPR029044">
    <property type="entry name" value="Nucleotide-diphossugar_trans"/>
</dbReference>
<dbReference type="PANTHER" id="PTHR48090:SF8">
    <property type="entry name" value="GLYCOSYLTRANSFERASE CSBB-RELATED"/>
    <property type="match status" value="1"/>
</dbReference>
<dbReference type="AlphaFoldDB" id="A0A380TLV6"/>
<evidence type="ECO:0000313" key="3">
    <source>
        <dbReference type="EMBL" id="SUS08684.1"/>
    </source>
</evidence>
<keyword evidence="3" id="KW-0328">Glycosyltransferase</keyword>